<dbReference type="Proteomes" id="UP000308886">
    <property type="component" value="Unassembled WGS sequence"/>
</dbReference>
<name>A0AC61QR39_9BACT</name>
<reference evidence="1" key="1">
    <citation type="submission" date="2019-04" db="EMBL/GenBank/DDBJ databases">
        <title>Microbes associate with the intestines of laboratory mice.</title>
        <authorList>
            <person name="Navarre W."/>
            <person name="Wong E."/>
            <person name="Huang K."/>
            <person name="Tropini C."/>
            <person name="Ng K."/>
            <person name="Yu B."/>
        </authorList>
    </citation>
    <scope>NUCLEOTIDE SEQUENCE</scope>
    <source>
        <strain evidence="1">NM73_A23</strain>
    </source>
</reference>
<proteinExistence type="predicted"/>
<evidence type="ECO:0000313" key="1">
    <source>
        <dbReference type="EMBL" id="TGX82785.1"/>
    </source>
</evidence>
<comment type="caution">
    <text evidence="1">The sequence shown here is derived from an EMBL/GenBank/DDBJ whole genome shotgun (WGS) entry which is preliminary data.</text>
</comment>
<keyword evidence="2" id="KW-1185">Reference proteome</keyword>
<dbReference type="EMBL" id="SRZC01000007">
    <property type="protein sequence ID" value="TGX82785.1"/>
    <property type="molecule type" value="Genomic_DNA"/>
</dbReference>
<protein>
    <submittedName>
        <fullName evidence="1">Uncharacterized protein</fullName>
    </submittedName>
</protein>
<sequence>MGYFNSVWSNLVFNAGNATSELVSSLNWRYQKTQGGIQYVSRSAYKSALVHIAKQLAMSTLEGELNSLLPRYERYARDKMRDAMRVQQEANRKVLINNGKKSTEDFGFIVCEGGHKLIAKTKYGTPVPEALILSFDDQEKVHYDDVLWDENTVESYTIKKKSTLEKLWNPGNEIEHNLQSSKADPFDTKTVFHIDLAPKVSMNSSKNVILTQVQGRDFTRKELVSGGDLTYNISGSIVSNDEGVYPTEAVKRFVKIMQYNGIVNVNFITFGLLGVTRIIIKDFSLDAIEYKNIQPYSFTCVAVEPDDAITIQADTIAAINKDLAESQWDTWYKAILDNKLAQMAVKTTLNVATSAATSSAGAGLDELLPNI</sequence>
<gene>
    <name evidence="1" type="ORF">E5358_05455</name>
</gene>
<evidence type="ECO:0000313" key="2">
    <source>
        <dbReference type="Proteomes" id="UP000308886"/>
    </source>
</evidence>
<organism evidence="1 2">
    <name type="scientific">Palleniella muris</name>
    <dbReference type="NCBI Taxonomy" id="3038145"/>
    <lineage>
        <taxon>Bacteria</taxon>
        <taxon>Pseudomonadati</taxon>
        <taxon>Bacteroidota</taxon>
        <taxon>Bacteroidia</taxon>
        <taxon>Bacteroidales</taxon>
        <taxon>Prevotellaceae</taxon>
        <taxon>Palleniella</taxon>
    </lineage>
</organism>
<accession>A0AC61QR39</accession>